<accession>A0A9N9RDQ9</accession>
<feature type="compositionally biased region" description="Basic and acidic residues" evidence="1">
    <location>
        <begin position="333"/>
        <end position="349"/>
    </location>
</feature>
<keyword evidence="4" id="KW-1185">Reference proteome</keyword>
<keyword evidence="2" id="KW-0732">Signal</keyword>
<evidence type="ECO:0000256" key="2">
    <source>
        <dbReference type="SAM" id="SignalP"/>
    </source>
</evidence>
<evidence type="ECO:0000256" key="1">
    <source>
        <dbReference type="SAM" id="MobiDB-lite"/>
    </source>
</evidence>
<feature type="region of interest" description="Disordered" evidence="1">
    <location>
        <begin position="750"/>
        <end position="770"/>
    </location>
</feature>
<evidence type="ECO:0000313" key="4">
    <source>
        <dbReference type="Proteomes" id="UP001153714"/>
    </source>
</evidence>
<dbReference type="OrthoDB" id="7486254at2759"/>
<feature type="signal peptide" evidence="2">
    <location>
        <begin position="1"/>
        <end position="18"/>
    </location>
</feature>
<protein>
    <submittedName>
        <fullName evidence="3">Uncharacterized protein</fullName>
    </submittedName>
</protein>
<feature type="region of interest" description="Disordered" evidence="1">
    <location>
        <begin position="309"/>
        <end position="360"/>
    </location>
</feature>
<sequence length="818" mass="90965">MSPFFALVLLAFVHNEAAYIEYQDSEDDQSDDADFDDQYESEVILVISHQKTCQNVKAVKLNETLPEHLELDGRIPDYSGAIKELLANHQLNLMTTYNTETTTDYASPKYEVLTKDFTITGPTTKIRLEDPTNFYDDVIGRIMDLAKRQGFLTESTTQFQTQAMTEDVQTMESCDSIYILSNPKIVAKPKRMPDVSFAYSRTLGRYEKNQSLLERTKSFPQTVQHKKIEAISHIRRTLSDATQDFDAMYYGIPERIQNIPQLTQTTTGRTTERFITLKSLFPLDEKWGVNNLIPKVDRKKHREVVSIRKKNDGREGSKGEFSEGGGIVGRKVGRQEDGKGAGAKGERSSRKFRRKVKGGAGAMGIAEIETTTVTTTTVTTTTTTTTTTPSTTKFVEPVKIESGGGDTGGGDTGGGDTGGGDTGGGDTGGGESGDGEDSKEGSGVDNGSGEEDDEEESYDEEVVFSRSAGTTTTTIATTTKQVAVPHYYPYPYSAQFIPNSTTSYITKIWRTRRRRTTTKPTTTSTMPPFNIPGLVAIISDLTDNFETNITDMFKKTLQKYNIPTCPSDETTETPIFHDLVNATVVSKCFVCGMTETEIPRDSYCSDAFSIDFIPLVPMDPQSRGRIVRFRKYCRYLDVDNFYENATEPRSVFGRFTGGCSVRWIDISSVYTQRACRNRRHATTGRHFGSKRMAKLEMALHVYSSKPFFGACSTRVIWGLGLVIARASLRPIHRAPAASWRLSQPGVHHTRTLRESGWKPNRDSSVSSTTGHWLPSQSKCLRPRRSIGTRSGLRVFSSLFDHSQATSALTRAFEKTARP</sequence>
<reference evidence="3" key="1">
    <citation type="submission" date="2021-12" db="EMBL/GenBank/DDBJ databases">
        <authorList>
            <person name="King R."/>
        </authorList>
    </citation>
    <scope>NUCLEOTIDE SEQUENCE</scope>
</reference>
<dbReference type="EMBL" id="OU893337">
    <property type="protein sequence ID" value="CAG9794286.1"/>
    <property type="molecule type" value="Genomic_DNA"/>
</dbReference>
<feature type="compositionally biased region" description="Acidic residues" evidence="1">
    <location>
        <begin position="448"/>
        <end position="462"/>
    </location>
</feature>
<feature type="compositionally biased region" description="Basic and acidic residues" evidence="1">
    <location>
        <begin position="309"/>
        <end position="321"/>
    </location>
</feature>
<reference evidence="3" key="2">
    <citation type="submission" date="2022-10" db="EMBL/GenBank/DDBJ databases">
        <authorList>
            <consortium name="ENA_rothamsted_submissions"/>
            <consortium name="culmorum"/>
            <person name="King R."/>
        </authorList>
    </citation>
    <scope>NUCLEOTIDE SEQUENCE</scope>
</reference>
<feature type="chain" id="PRO_5040151636" evidence="2">
    <location>
        <begin position="19"/>
        <end position="818"/>
    </location>
</feature>
<feature type="compositionally biased region" description="Low complexity" evidence="1">
    <location>
        <begin position="375"/>
        <end position="392"/>
    </location>
</feature>
<feature type="region of interest" description="Disordered" evidence="1">
    <location>
        <begin position="375"/>
        <end position="466"/>
    </location>
</feature>
<proteinExistence type="predicted"/>
<feature type="compositionally biased region" description="Gly residues" evidence="1">
    <location>
        <begin position="402"/>
        <end position="432"/>
    </location>
</feature>
<organism evidence="3 4">
    <name type="scientific">Diatraea saccharalis</name>
    <name type="common">sugarcane borer</name>
    <dbReference type="NCBI Taxonomy" id="40085"/>
    <lineage>
        <taxon>Eukaryota</taxon>
        <taxon>Metazoa</taxon>
        <taxon>Ecdysozoa</taxon>
        <taxon>Arthropoda</taxon>
        <taxon>Hexapoda</taxon>
        <taxon>Insecta</taxon>
        <taxon>Pterygota</taxon>
        <taxon>Neoptera</taxon>
        <taxon>Endopterygota</taxon>
        <taxon>Lepidoptera</taxon>
        <taxon>Glossata</taxon>
        <taxon>Ditrysia</taxon>
        <taxon>Pyraloidea</taxon>
        <taxon>Crambidae</taxon>
        <taxon>Crambinae</taxon>
        <taxon>Diatraea</taxon>
    </lineage>
</organism>
<gene>
    <name evidence="3" type="ORF">DIATSA_LOCUS11679</name>
</gene>
<evidence type="ECO:0000313" key="3">
    <source>
        <dbReference type="EMBL" id="CAG9794286.1"/>
    </source>
</evidence>
<dbReference type="Proteomes" id="UP001153714">
    <property type="component" value="Chromosome 6"/>
</dbReference>
<feature type="compositionally biased region" description="Basic and acidic residues" evidence="1">
    <location>
        <begin position="751"/>
        <end position="761"/>
    </location>
</feature>
<dbReference type="AlphaFoldDB" id="A0A9N9RDQ9"/>
<name>A0A9N9RDQ9_9NEOP</name>